<sequence length="416" mass="46441">MSGTNRPSRNNKYRSVLKEFRDELFNKEDLEHERRFDAKSLPLLLIALTTGYIYSQTHQDWAAAIAACFMIVYALYFVINRTIYIVRLVRGDKTSKPYNQTIPQSTKDTGERLLSKIVDNDHIYAIIGGYVVPIAGNALLIIYSATHAQWALWSTVPLAVLYIAYWLLTLIVSINRKLIKSLSERDIRLHEASRRMAIMQRDNAIASRTHDTVTGGLSYIAFTAQQTMETLDRNSDEYLAWSKIEATAQQTLDNVHAVIDILSSPSAGTTPHSSDQSTESPVDAATLETSLQSRLTAGDDRLHDLGFRGSSIMSGDFTSTTKTTLDECASLIDELYTNIASHGAEHCYYRILITADNGRIVITQTNETGPAANANYARSFSGRGLGLHRKTIEHLGGELKASIENDQWMLQARLPM</sequence>
<gene>
    <name evidence="3" type="ORF">EM848_10745</name>
    <name evidence="2" type="ORF">EMO90_03785</name>
</gene>
<dbReference type="RefSeq" id="WP_150354930.1">
    <property type="nucleotide sequence ID" value="NZ_RZNZ01000004.1"/>
</dbReference>
<accession>A0A5J5DX72</accession>
<dbReference type="Proteomes" id="UP000374630">
    <property type="component" value="Unassembled WGS sequence"/>
</dbReference>
<feature type="transmembrane region" description="Helical" evidence="1">
    <location>
        <begin position="61"/>
        <end position="79"/>
    </location>
</feature>
<reference evidence="4 5" key="1">
    <citation type="journal article" date="2019" name="Syst. Appl. Microbiol.">
        <title>Characterization of Bifidobacterium species in feaces of the Egyptian fruit bat: Description of B. vespertilionis sp. nov. and B. rousetti sp. nov.</title>
        <authorList>
            <person name="Modesto M."/>
            <person name="Satti M."/>
            <person name="Watanabe K."/>
            <person name="Puglisi E."/>
            <person name="Morelli L."/>
            <person name="Huang C.-H."/>
            <person name="Liou J.-S."/>
            <person name="Miyashita M."/>
            <person name="Tamura T."/>
            <person name="Saito S."/>
            <person name="Mori K."/>
            <person name="Huang L."/>
            <person name="Sciavilla P."/>
            <person name="Sandri C."/>
            <person name="Spiezio C."/>
            <person name="Vitali F."/>
            <person name="Cavalieri D."/>
            <person name="Perpetuini G."/>
            <person name="Tofalo R."/>
            <person name="Bonetti A."/>
            <person name="Arita M."/>
            <person name="Mattarelli P."/>
        </authorList>
    </citation>
    <scope>NUCLEOTIDE SEQUENCE [LARGE SCALE GENOMIC DNA]</scope>
    <source>
        <strain evidence="2 5">RST16</strain>
        <strain evidence="3 4">RST8</strain>
    </source>
</reference>
<keyword evidence="1" id="KW-1133">Transmembrane helix</keyword>
<feature type="transmembrane region" description="Helical" evidence="1">
    <location>
        <begin position="150"/>
        <end position="172"/>
    </location>
</feature>
<dbReference type="AlphaFoldDB" id="A0A5J5DX72"/>
<protein>
    <recommendedName>
        <fullName evidence="6">Histidine kinase</fullName>
    </recommendedName>
</protein>
<evidence type="ECO:0000313" key="5">
    <source>
        <dbReference type="Proteomes" id="UP000374630"/>
    </source>
</evidence>
<dbReference type="EMBL" id="RZNZ01000004">
    <property type="protein sequence ID" value="KAA8821290.1"/>
    <property type="molecule type" value="Genomic_DNA"/>
</dbReference>
<proteinExistence type="predicted"/>
<evidence type="ECO:0000313" key="2">
    <source>
        <dbReference type="EMBL" id="KAA8821290.1"/>
    </source>
</evidence>
<evidence type="ECO:0000313" key="4">
    <source>
        <dbReference type="Proteomes" id="UP000345527"/>
    </source>
</evidence>
<organism evidence="3 4">
    <name type="scientific">Bifidobacterium vespertilionis</name>
    <dbReference type="NCBI Taxonomy" id="2562524"/>
    <lineage>
        <taxon>Bacteria</taxon>
        <taxon>Bacillati</taxon>
        <taxon>Actinomycetota</taxon>
        <taxon>Actinomycetes</taxon>
        <taxon>Bifidobacteriales</taxon>
        <taxon>Bifidobacteriaceae</taxon>
        <taxon>Bifidobacterium</taxon>
    </lineage>
</organism>
<comment type="caution">
    <text evidence="3">The sequence shown here is derived from an EMBL/GenBank/DDBJ whole genome shotgun (WGS) entry which is preliminary data.</text>
</comment>
<evidence type="ECO:0000313" key="3">
    <source>
        <dbReference type="EMBL" id="KAA8821474.1"/>
    </source>
</evidence>
<dbReference type="EMBL" id="RZOA01000028">
    <property type="protein sequence ID" value="KAA8821474.1"/>
    <property type="molecule type" value="Genomic_DNA"/>
</dbReference>
<keyword evidence="5" id="KW-1185">Reference proteome</keyword>
<dbReference type="OrthoDB" id="3236159at2"/>
<feature type="transmembrane region" description="Helical" evidence="1">
    <location>
        <begin position="36"/>
        <end position="55"/>
    </location>
</feature>
<dbReference type="InterPro" id="IPR036890">
    <property type="entry name" value="HATPase_C_sf"/>
</dbReference>
<dbReference type="Gene3D" id="3.30.565.10">
    <property type="entry name" value="Histidine kinase-like ATPase, C-terminal domain"/>
    <property type="match status" value="1"/>
</dbReference>
<dbReference type="Proteomes" id="UP000345527">
    <property type="component" value="Unassembled WGS sequence"/>
</dbReference>
<feature type="transmembrane region" description="Helical" evidence="1">
    <location>
        <begin position="122"/>
        <end position="144"/>
    </location>
</feature>
<keyword evidence="1" id="KW-0812">Transmembrane</keyword>
<evidence type="ECO:0000256" key="1">
    <source>
        <dbReference type="SAM" id="Phobius"/>
    </source>
</evidence>
<evidence type="ECO:0008006" key="6">
    <source>
        <dbReference type="Google" id="ProtNLM"/>
    </source>
</evidence>
<keyword evidence="1" id="KW-0472">Membrane</keyword>
<name>A0A5J5DX72_9BIFI</name>